<reference evidence="1 2" key="1">
    <citation type="submission" date="2020-03" db="EMBL/GenBank/DDBJ databases">
        <title>WGS of actinomycetes isolated from Thailand.</title>
        <authorList>
            <person name="Thawai C."/>
        </authorList>
    </citation>
    <scope>NUCLEOTIDE SEQUENCE [LARGE SCALE GENOMIC DNA]</scope>
    <source>
        <strain evidence="1 2">PRB2-1</strain>
    </source>
</reference>
<accession>A0ABX0ZIK1</accession>
<dbReference type="Proteomes" id="UP000734511">
    <property type="component" value="Unassembled WGS sequence"/>
</dbReference>
<dbReference type="Pfam" id="PF10604">
    <property type="entry name" value="Polyketide_cyc2"/>
    <property type="match status" value="1"/>
</dbReference>
<evidence type="ECO:0000313" key="1">
    <source>
        <dbReference type="EMBL" id="NJP43669.1"/>
    </source>
</evidence>
<sequence>MPGYSYAVTAAAPAPRVWQVLTAVEDWPSLAESMTSVRGLDGPGLAVGARFEVRQPRLRPAVWTVTGLVEGTSFTWESRAPGVVSRARHLLEPSGDGTALTLGLEQSGVLAWPLAFLLGGTIRRYLALEGQGIRSRSEQAAPAS</sequence>
<dbReference type="RefSeq" id="WP_167982517.1">
    <property type="nucleotide sequence ID" value="NZ_JAATEJ010000005.1"/>
</dbReference>
<gene>
    <name evidence="1" type="ORF">HCN08_09680</name>
</gene>
<organism evidence="1 2">
    <name type="scientific">Actinacidiphila epipremni</name>
    <dbReference type="NCBI Taxonomy" id="2053013"/>
    <lineage>
        <taxon>Bacteria</taxon>
        <taxon>Bacillati</taxon>
        <taxon>Actinomycetota</taxon>
        <taxon>Actinomycetes</taxon>
        <taxon>Kitasatosporales</taxon>
        <taxon>Streptomycetaceae</taxon>
        <taxon>Actinacidiphila</taxon>
    </lineage>
</organism>
<dbReference type="SUPFAM" id="SSF55961">
    <property type="entry name" value="Bet v1-like"/>
    <property type="match status" value="1"/>
</dbReference>
<dbReference type="InterPro" id="IPR023393">
    <property type="entry name" value="START-like_dom_sf"/>
</dbReference>
<proteinExistence type="predicted"/>
<dbReference type="Gene3D" id="3.30.530.20">
    <property type="match status" value="1"/>
</dbReference>
<protein>
    <submittedName>
        <fullName evidence="1">Polyketide cyclase</fullName>
    </submittedName>
</protein>
<keyword evidence="2" id="KW-1185">Reference proteome</keyword>
<dbReference type="EMBL" id="JAATEJ010000005">
    <property type="protein sequence ID" value="NJP43669.1"/>
    <property type="molecule type" value="Genomic_DNA"/>
</dbReference>
<comment type="caution">
    <text evidence="1">The sequence shown here is derived from an EMBL/GenBank/DDBJ whole genome shotgun (WGS) entry which is preliminary data.</text>
</comment>
<name>A0ABX0ZIK1_9ACTN</name>
<evidence type="ECO:0000313" key="2">
    <source>
        <dbReference type="Proteomes" id="UP000734511"/>
    </source>
</evidence>
<dbReference type="InterPro" id="IPR019587">
    <property type="entry name" value="Polyketide_cyclase/dehydratase"/>
</dbReference>